<keyword evidence="3" id="KW-1003">Cell membrane</keyword>
<gene>
    <name evidence="10" type="ORF">BKE30_09315</name>
</gene>
<dbReference type="Pfam" id="PF20730">
    <property type="entry name" value="YetF_N"/>
    <property type="match status" value="1"/>
</dbReference>
<keyword evidence="6 7" id="KW-0472">Membrane</keyword>
<dbReference type="EMBL" id="MLCN01000023">
    <property type="protein sequence ID" value="ONG39540.1"/>
    <property type="molecule type" value="Genomic_DNA"/>
</dbReference>
<keyword evidence="11" id="KW-1185">Reference proteome</keyword>
<evidence type="ECO:0000256" key="6">
    <source>
        <dbReference type="ARBA" id="ARBA00023136"/>
    </source>
</evidence>
<keyword evidence="4 7" id="KW-0812">Transmembrane</keyword>
<sequence>MVFSILAGFGPVIVVGILAYIALIFLLRVSGKRTLTKMNAFDLVITFALGSTLATILLSKDVTLIEGIVAFTVLISLQYILSFCSVRSQKFRSVIKSRPTLLFYHGQTIDLAMKEQRISADEIGAAVRAQGIAHLQEVEAVILETDGSFSVISKTGKLADSINPNVPNYPPKQMFPPE</sequence>
<evidence type="ECO:0000256" key="1">
    <source>
        <dbReference type="ARBA" id="ARBA00004651"/>
    </source>
</evidence>
<dbReference type="PANTHER" id="PTHR34582:SF6">
    <property type="entry name" value="UPF0702 TRANSMEMBRANE PROTEIN YCAP"/>
    <property type="match status" value="1"/>
</dbReference>
<evidence type="ECO:0000256" key="4">
    <source>
        <dbReference type="ARBA" id="ARBA00022692"/>
    </source>
</evidence>
<dbReference type="InterPro" id="IPR048454">
    <property type="entry name" value="YetF_N"/>
</dbReference>
<keyword evidence="5 7" id="KW-1133">Transmembrane helix</keyword>
<evidence type="ECO:0000259" key="9">
    <source>
        <dbReference type="Pfam" id="PF20730"/>
    </source>
</evidence>
<organism evidence="10 11">
    <name type="scientific">Alkanindiges hydrocarboniclasticus</name>
    <dbReference type="NCBI Taxonomy" id="1907941"/>
    <lineage>
        <taxon>Bacteria</taxon>
        <taxon>Pseudomonadati</taxon>
        <taxon>Pseudomonadota</taxon>
        <taxon>Gammaproteobacteria</taxon>
        <taxon>Moraxellales</taxon>
        <taxon>Moraxellaceae</taxon>
        <taxon>Alkanindiges</taxon>
    </lineage>
</organism>
<protein>
    <recommendedName>
        <fullName evidence="12">DUF421 domain-containing protein</fullName>
    </recommendedName>
</protein>
<dbReference type="InterPro" id="IPR023090">
    <property type="entry name" value="UPF0702_alpha/beta_dom_sf"/>
</dbReference>
<feature type="transmembrane region" description="Helical" evidence="7">
    <location>
        <begin position="64"/>
        <end position="86"/>
    </location>
</feature>
<evidence type="ECO:0000256" key="7">
    <source>
        <dbReference type="SAM" id="Phobius"/>
    </source>
</evidence>
<dbReference type="Proteomes" id="UP000192132">
    <property type="component" value="Unassembled WGS sequence"/>
</dbReference>
<feature type="domain" description="YetF-like N-terminal transmembrane" evidence="9">
    <location>
        <begin position="17"/>
        <end position="83"/>
    </location>
</feature>
<accession>A0A1S8CUN1</accession>
<comment type="caution">
    <text evidence="10">The sequence shown here is derived from an EMBL/GenBank/DDBJ whole genome shotgun (WGS) entry which is preliminary data.</text>
</comment>
<evidence type="ECO:0000313" key="11">
    <source>
        <dbReference type="Proteomes" id="UP000192132"/>
    </source>
</evidence>
<evidence type="ECO:0000256" key="2">
    <source>
        <dbReference type="ARBA" id="ARBA00006448"/>
    </source>
</evidence>
<dbReference type="PANTHER" id="PTHR34582">
    <property type="entry name" value="UPF0702 TRANSMEMBRANE PROTEIN YCAP"/>
    <property type="match status" value="1"/>
</dbReference>
<dbReference type="InterPro" id="IPR007353">
    <property type="entry name" value="DUF421"/>
</dbReference>
<evidence type="ECO:0000256" key="5">
    <source>
        <dbReference type="ARBA" id="ARBA00022989"/>
    </source>
</evidence>
<proteinExistence type="inferred from homology"/>
<dbReference type="AlphaFoldDB" id="A0A1S8CUN1"/>
<reference evidence="10 11" key="1">
    <citation type="submission" date="2016-10" db="EMBL/GenBank/DDBJ databases">
        <title>Draft Genome sequence of Alkanindiges sp. strain H1.</title>
        <authorList>
            <person name="Subhash Y."/>
            <person name="Lee S."/>
        </authorList>
    </citation>
    <scope>NUCLEOTIDE SEQUENCE [LARGE SCALE GENOMIC DNA]</scope>
    <source>
        <strain evidence="10 11">H1</strain>
    </source>
</reference>
<dbReference type="Gene3D" id="3.30.240.20">
    <property type="entry name" value="bsu07140 like domains"/>
    <property type="match status" value="1"/>
</dbReference>
<evidence type="ECO:0000259" key="8">
    <source>
        <dbReference type="Pfam" id="PF04239"/>
    </source>
</evidence>
<dbReference type="Pfam" id="PF04239">
    <property type="entry name" value="DUF421"/>
    <property type="match status" value="1"/>
</dbReference>
<name>A0A1S8CUN1_9GAMM</name>
<comment type="similarity">
    <text evidence="2">Belongs to the UPF0702 family.</text>
</comment>
<feature type="transmembrane region" description="Helical" evidence="7">
    <location>
        <begin position="39"/>
        <end position="58"/>
    </location>
</feature>
<comment type="subcellular location">
    <subcellularLocation>
        <location evidence="1">Cell membrane</location>
        <topology evidence="1">Multi-pass membrane protein</topology>
    </subcellularLocation>
</comment>
<evidence type="ECO:0000313" key="10">
    <source>
        <dbReference type="EMBL" id="ONG39540.1"/>
    </source>
</evidence>
<dbReference type="RefSeq" id="WP_076878331.1">
    <property type="nucleotide sequence ID" value="NZ_MLCN01000023.1"/>
</dbReference>
<feature type="transmembrane region" description="Helical" evidence="7">
    <location>
        <begin position="6"/>
        <end position="27"/>
    </location>
</feature>
<dbReference type="GO" id="GO:0005886">
    <property type="term" value="C:plasma membrane"/>
    <property type="evidence" value="ECO:0007669"/>
    <property type="project" value="UniProtKB-SubCell"/>
</dbReference>
<evidence type="ECO:0008006" key="12">
    <source>
        <dbReference type="Google" id="ProtNLM"/>
    </source>
</evidence>
<evidence type="ECO:0000256" key="3">
    <source>
        <dbReference type="ARBA" id="ARBA00022475"/>
    </source>
</evidence>
<feature type="domain" description="YetF C-terminal" evidence="8">
    <location>
        <begin position="87"/>
        <end position="156"/>
    </location>
</feature>